<organismHost>
    <name type="scientific">Ovis aries</name>
    <name type="common">Sheep</name>
    <dbReference type="NCBI Taxonomy" id="9940"/>
</organismHost>
<dbReference type="Proteomes" id="UP000134705">
    <property type="component" value="Segment"/>
</dbReference>
<organismHost>
    <name type="scientific">Capra hircus</name>
    <name type="common">Goat</name>
    <dbReference type="NCBI Taxonomy" id="9925"/>
</organismHost>
<feature type="region of interest" description="Disordered" evidence="1">
    <location>
        <begin position="29"/>
        <end position="151"/>
    </location>
</feature>
<dbReference type="GO" id="GO:0019031">
    <property type="term" value="C:viral envelope"/>
    <property type="evidence" value="ECO:0007669"/>
    <property type="project" value="InterPro"/>
</dbReference>
<evidence type="ECO:0000256" key="1">
    <source>
        <dbReference type="SAM" id="MobiDB-lite"/>
    </source>
</evidence>
<dbReference type="Pfam" id="PF03286">
    <property type="entry name" value="Pox_Ag35"/>
    <property type="match status" value="1"/>
</dbReference>
<feature type="compositionally biased region" description="Basic and acidic residues" evidence="1">
    <location>
        <begin position="92"/>
        <end position="104"/>
    </location>
</feature>
<dbReference type="InterPro" id="IPR004966">
    <property type="entry name" value="Pox_Ag35"/>
</dbReference>
<protein>
    <submittedName>
        <fullName evidence="2">Late transcription factor VLTF4</fullName>
    </submittedName>
</protein>
<organism evidence="2 3">
    <name type="scientific">Orf virus (strain NZ2)</name>
    <name type="common">OV NZ-2</name>
    <dbReference type="NCBI Taxonomy" id="10259"/>
    <lineage>
        <taxon>Viruses</taxon>
        <taxon>Varidnaviria</taxon>
        <taxon>Bamfordvirae</taxon>
        <taxon>Nucleocytoviricota</taxon>
        <taxon>Pokkesviricetes</taxon>
        <taxon>Chitovirales</taxon>
        <taxon>Poxviridae</taxon>
        <taxon>Chordopoxvirinae</taxon>
        <taxon>Parapoxvirus</taxon>
        <taxon>Parapoxvirus orf</taxon>
        <taxon>Orf virus</taxon>
    </lineage>
</organism>
<name>Q2F8B4_ORFN2</name>
<evidence type="ECO:0000313" key="2">
    <source>
        <dbReference type="EMBL" id="ABA00578.1"/>
    </source>
</evidence>
<feature type="compositionally biased region" description="Basic and acidic residues" evidence="1">
    <location>
        <begin position="111"/>
        <end position="124"/>
    </location>
</feature>
<proteinExistence type="predicted"/>
<reference evidence="2 3" key="1">
    <citation type="journal article" date="2006" name="Virus Res.">
        <title>Comparative analysis of genome sequences of three isolates of Orf virus reveals unexpected sequence variation.</title>
        <authorList>
            <person name="Mercer A.A."/>
            <person name="Ueda N."/>
            <person name="Friederichs S.M."/>
            <person name="Hofmann K."/>
            <person name="Fraser K.M."/>
            <person name="Bateman T."/>
            <person name="Fleming S.B."/>
        </authorList>
    </citation>
    <scope>NUCLEOTIDE SEQUENCE [LARGE SCALE GENOMIC DNA]</scope>
    <source>
        <strain evidence="2">NZ2</strain>
    </source>
</reference>
<sequence length="228" mass="24724">MSSWRLKMSKCSGSSSVQTLEDLRNRLRSEALGNDCQEPRDDLFPSGEECLDIDGPCPCDEAEQEIDQEQLPVPETVPEPPAKTPKRRPVKKDKADKADKDKSTRGAKKPCPSDDKDDELKSNDVDNNEESGDTDGGASARSPSDIDNVDEMDDSDLMVAFSTILADFKDLTQRVKALSSVLTDVQAAGIRRSFSTLGKALTEAAHIANTGSKPVTAPRKKKAAACKK</sequence>
<organismHost>
    <name type="scientific">Homo sapiens</name>
    <name type="common">Human</name>
    <dbReference type="NCBI Taxonomy" id="9606"/>
</organismHost>
<evidence type="ECO:0000313" key="3">
    <source>
        <dbReference type="Proteomes" id="UP000134705"/>
    </source>
</evidence>
<dbReference type="EMBL" id="DQ184476">
    <property type="protein sequence ID" value="ABA00578.1"/>
    <property type="molecule type" value="Genomic_DNA"/>
</dbReference>
<accession>Q2F8B4</accession>